<gene>
    <name evidence="2" type="ORF">HV331_26665</name>
</gene>
<dbReference type="Proteomes" id="UP000514462">
    <property type="component" value="Plasmid pRHBSTW-00938_2"/>
</dbReference>
<reference evidence="3" key="1">
    <citation type="submission" date="2020-06" db="EMBL/GenBank/DDBJ databases">
        <title>REHAB project genomes.</title>
        <authorList>
            <person name="Shaw L.P."/>
        </authorList>
    </citation>
    <scope>NUCLEOTIDE SEQUENCE [LARGE SCALE GENOMIC DNA]</scope>
    <source>
        <strain evidence="3">RHBSTW-00938</strain>
        <plasmid evidence="3">prhbstw-00938_2</plasmid>
    </source>
</reference>
<keyword evidence="2" id="KW-0614">Plasmid</keyword>
<geneLocation type="plasmid" evidence="3">
    <name>prhbstw-00938_2</name>
</geneLocation>
<evidence type="ECO:0000313" key="3">
    <source>
        <dbReference type="Proteomes" id="UP000514462"/>
    </source>
</evidence>
<feature type="signal peptide" evidence="1">
    <location>
        <begin position="1"/>
        <end position="21"/>
    </location>
</feature>
<accession>A0AAP9R1Y3</accession>
<keyword evidence="1" id="KW-0732">Signal</keyword>
<evidence type="ECO:0000256" key="1">
    <source>
        <dbReference type="SAM" id="SignalP"/>
    </source>
</evidence>
<sequence>MKRYLLPVFFCAFIFGSDSFAASNDKLPIGTYSYSQSGDELIDGTKASITWAIVVEGNGKAEVNISSLHAPYTCDGVYTITDKGDYFALNLTNDENSLTDCDTPSPQFLLKKSSHGDVLVKSELFPWDSAGWKKMHKK</sequence>
<dbReference type="RefSeq" id="WP_182015447.1">
    <property type="nucleotide sequence ID" value="NZ_CP055905.1"/>
</dbReference>
<dbReference type="AlphaFoldDB" id="A0AAP9R1Y3"/>
<feature type="chain" id="PRO_5042845839" evidence="1">
    <location>
        <begin position="22"/>
        <end position="138"/>
    </location>
</feature>
<protein>
    <submittedName>
        <fullName evidence="2">Uncharacterized protein</fullName>
    </submittedName>
</protein>
<evidence type="ECO:0000313" key="2">
    <source>
        <dbReference type="EMBL" id="QMR43068.1"/>
    </source>
</evidence>
<dbReference type="EMBL" id="CP055905">
    <property type="protein sequence ID" value="QMR43068.1"/>
    <property type="molecule type" value="Genomic_DNA"/>
</dbReference>
<name>A0AAP9R1Y3_KLEAE</name>
<organism evidence="2 3">
    <name type="scientific">Klebsiella aerogenes</name>
    <name type="common">Enterobacter aerogenes</name>
    <dbReference type="NCBI Taxonomy" id="548"/>
    <lineage>
        <taxon>Bacteria</taxon>
        <taxon>Pseudomonadati</taxon>
        <taxon>Pseudomonadota</taxon>
        <taxon>Gammaproteobacteria</taxon>
        <taxon>Enterobacterales</taxon>
        <taxon>Enterobacteriaceae</taxon>
        <taxon>Klebsiella/Raoultella group</taxon>
        <taxon>Klebsiella</taxon>
    </lineage>
</organism>
<proteinExistence type="predicted"/>